<feature type="signal peptide" evidence="1">
    <location>
        <begin position="1"/>
        <end position="22"/>
    </location>
</feature>
<evidence type="ECO:0000313" key="3">
    <source>
        <dbReference type="Proteomes" id="UP001396334"/>
    </source>
</evidence>
<evidence type="ECO:0000313" key="2">
    <source>
        <dbReference type="EMBL" id="KAK8996339.1"/>
    </source>
</evidence>
<protein>
    <recommendedName>
        <fullName evidence="4">ATPase AAA-type core domain-containing protein</fullName>
    </recommendedName>
</protein>
<gene>
    <name evidence="2" type="ORF">V6N11_076576</name>
</gene>
<keyword evidence="1" id="KW-0732">Signal</keyword>
<dbReference type="Gene3D" id="3.40.50.300">
    <property type="entry name" value="P-loop containing nucleotide triphosphate hydrolases"/>
    <property type="match status" value="1"/>
</dbReference>
<name>A0ABR2Q6N8_9ROSI</name>
<accession>A0ABR2Q6N8</accession>
<sequence>MSRPCYVMLQIMVSWWLELDLSVMVVIDLCSMHQVHTMNKCKLWGKETICKLLLDIANKSILVIEDIDCIVNLVDHPWVSGLYTGLLNFIDGLWSICRDERIILLTTNHNDQLDLALLCPRKNGLAY</sequence>
<dbReference type="Proteomes" id="UP001396334">
    <property type="component" value="Unassembled WGS sequence"/>
</dbReference>
<dbReference type="SUPFAM" id="SSF52540">
    <property type="entry name" value="P-loop containing nucleoside triphosphate hydrolases"/>
    <property type="match status" value="1"/>
</dbReference>
<dbReference type="EMBL" id="JBBPBN010000045">
    <property type="protein sequence ID" value="KAK8996339.1"/>
    <property type="molecule type" value="Genomic_DNA"/>
</dbReference>
<dbReference type="InterPro" id="IPR050747">
    <property type="entry name" value="Mitochondrial_chaperone_BCS1"/>
</dbReference>
<dbReference type="InterPro" id="IPR027417">
    <property type="entry name" value="P-loop_NTPase"/>
</dbReference>
<evidence type="ECO:0008006" key="4">
    <source>
        <dbReference type="Google" id="ProtNLM"/>
    </source>
</evidence>
<reference evidence="2 3" key="1">
    <citation type="journal article" date="2024" name="G3 (Bethesda)">
        <title>Genome assembly of Hibiscus sabdariffa L. provides insights into metabolisms of medicinal natural products.</title>
        <authorList>
            <person name="Kim T."/>
        </authorList>
    </citation>
    <scope>NUCLEOTIDE SEQUENCE [LARGE SCALE GENOMIC DNA]</scope>
    <source>
        <strain evidence="2">TK-2024</strain>
        <tissue evidence="2">Old leaves</tissue>
    </source>
</reference>
<dbReference type="PANTHER" id="PTHR23070">
    <property type="entry name" value="BCS1 AAA-TYPE ATPASE"/>
    <property type="match status" value="1"/>
</dbReference>
<comment type="caution">
    <text evidence="2">The sequence shown here is derived from an EMBL/GenBank/DDBJ whole genome shotgun (WGS) entry which is preliminary data.</text>
</comment>
<evidence type="ECO:0000256" key="1">
    <source>
        <dbReference type="SAM" id="SignalP"/>
    </source>
</evidence>
<keyword evidence="3" id="KW-1185">Reference proteome</keyword>
<proteinExistence type="predicted"/>
<organism evidence="2 3">
    <name type="scientific">Hibiscus sabdariffa</name>
    <name type="common">roselle</name>
    <dbReference type="NCBI Taxonomy" id="183260"/>
    <lineage>
        <taxon>Eukaryota</taxon>
        <taxon>Viridiplantae</taxon>
        <taxon>Streptophyta</taxon>
        <taxon>Embryophyta</taxon>
        <taxon>Tracheophyta</taxon>
        <taxon>Spermatophyta</taxon>
        <taxon>Magnoliopsida</taxon>
        <taxon>eudicotyledons</taxon>
        <taxon>Gunneridae</taxon>
        <taxon>Pentapetalae</taxon>
        <taxon>rosids</taxon>
        <taxon>malvids</taxon>
        <taxon>Malvales</taxon>
        <taxon>Malvaceae</taxon>
        <taxon>Malvoideae</taxon>
        <taxon>Hibiscus</taxon>
    </lineage>
</organism>
<feature type="chain" id="PRO_5045477110" description="ATPase AAA-type core domain-containing protein" evidence="1">
    <location>
        <begin position="23"/>
        <end position="127"/>
    </location>
</feature>